<reference evidence="3 4" key="1">
    <citation type="submission" date="2019-12" db="EMBL/GenBank/DDBJ databases">
        <title>Sequencing and analysis of the whole genome of Mycoplasma gallinaceum strain Peacock20181011.</title>
        <authorList>
            <person name="Liu X."/>
            <person name="Qin Z."/>
            <person name="Xu H."/>
        </authorList>
    </citation>
    <scope>NUCLEOTIDE SEQUENCE [LARGE SCALE GENOMIC DNA]</scope>
    <source>
        <strain evidence="3 4">Peacock20181011</strain>
    </source>
</reference>
<dbReference type="NCBIfam" id="NF045841">
    <property type="entry name" value="Ig_SerProt_MIP"/>
    <property type="match status" value="1"/>
</dbReference>
<dbReference type="EMBL" id="CP047225">
    <property type="protein sequence ID" value="QIW62262.1"/>
    <property type="molecule type" value="Genomic_DNA"/>
</dbReference>
<dbReference type="Pfam" id="PF01732">
    <property type="entry name" value="Mycop_pep_DUF31"/>
    <property type="match status" value="1"/>
</dbReference>
<evidence type="ECO:0000259" key="2">
    <source>
        <dbReference type="Pfam" id="PF01732"/>
    </source>
</evidence>
<sequence>MKFLKLSKKIASSILVVAPMPLILTSCYSTVNEDNLDHSEDASVSSAIEVQVSKLKEQIVEIRTQINEEIQNYKSINDSWDSKEKERQNILSQISDVESQLRLSKSKYETLQSYLKTEIDKLEKDSSFKANAAAKELLKIIKANIDLTEEDYATINNLSLAEKVKSVYELSAQVRDSRRNIALKEGELQTLKEAYNKTEDSIVLDYYNLSNIWINTVKNINEIRRKELALKTLNNQSVLSGKDSNSFVLQLRNLDPLPTLPGDISPSEPIEVPEIPPIVNPIDPGNEPEDGRPIEVPEVPEIPINFPWLKQDWSKFNKYPSEEFMAKFEPLKSQARKEWMYEEIWKRTFSFKYKIQEKEGSMPFEPVTGTSWIIDYHKYTNAPNKYKIFMATNLHVLEFFGNAGEKATDLNYQDPAGFKVVDFALGKTERQPEWNDIPNNSWKDNLSKKGSNVIFRYGSSSGISAPKLVYAAIDFINDPQAYNGLNLAEQKNQFYTQIEGLKTEVGMDAYNNARSYAENLTKIPYYSDFGIFEFDVDLNASNMDQTLKSWLTDAIFALEEYDGRKTLTSPNRKYNDIPFLIVDYMSTWKEQLSQGYSEYTDVALSNAKDVYIAGYPVNRAPYWMQNNPTERNNENIDYFKSPKNKDAFAFSSNDYSSKMESGNPSVKRFWNRPFLDFYGLNYNIKFSSLYYGASGSVVYNEFGQVVGIYSGVSQNTSFGDLMKPSSFTPLIQATNIELSNGKISYAYNLIDGSDKTKYPKQTNSYRENLRKLYPNGFSDGSKRTKIFEEF</sequence>
<evidence type="ECO:0000313" key="3">
    <source>
        <dbReference type="EMBL" id="QIW62262.1"/>
    </source>
</evidence>
<dbReference type="PRINTS" id="PR00840">
    <property type="entry name" value="Y06768FAMILY"/>
</dbReference>
<feature type="domain" description="DUF31" evidence="2">
    <location>
        <begin position="340"/>
        <end position="711"/>
    </location>
</feature>
<proteinExistence type="predicted"/>
<protein>
    <recommendedName>
        <fullName evidence="2">DUF31 domain-containing protein</fullName>
    </recommendedName>
</protein>
<evidence type="ECO:0000256" key="1">
    <source>
        <dbReference type="SAM" id="Coils"/>
    </source>
</evidence>
<accession>A0A6H0V236</accession>
<organism evidence="3 4">
    <name type="scientific">Mycoplasmopsis gallinacea</name>
    <dbReference type="NCBI Taxonomy" id="29556"/>
    <lineage>
        <taxon>Bacteria</taxon>
        <taxon>Bacillati</taxon>
        <taxon>Mycoplasmatota</taxon>
        <taxon>Mycoplasmoidales</taxon>
        <taxon>Metamycoplasmataceae</taxon>
        <taxon>Mycoplasmopsis</taxon>
    </lineage>
</organism>
<dbReference type="InterPro" id="IPR022382">
    <property type="entry name" value="Mycoplasma_peptidase_DUF31"/>
</dbReference>
<dbReference type="InterPro" id="IPR022381">
    <property type="entry name" value="Uncharacterised_MG067"/>
</dbReference>
<gene>
    <name evidence="3" type="ORF">GOQ20_02315</name>
</gene>
<feature type="coiled-coil region" evidence="1">
    <location>
        <begin position="131"/>
        <end position="201"/>
    </location>
</feature>
<dbReference type="Proteomes" id="UP000503310">
    <property type="component" value="Chromosome"/>
</dbReference>
<name>A0A6H0V236_9BACT</name>
<dbReference type="AlphaFoldDB" id="A0A6H0V236"/>
<dbReference type="PROSITE" id="PS51257">
    <property type="entry name" value="PROKAR_LIPOPROTEIN"/>
    <property type="match status" value="1"/>
</dbReference>
<evidence type="ECO:0000313" key="4">
    <source>
        <dbReference type="Proteomes" id="UP000503310"/>
    </source>
</evidence>
<dbReference type="RefSeq" id="WP_167845248.1">
    <property type="nucleotide sequence ID" value="NZ_CP047225.1"/>
</dbReference>
<keyword evidence="1" id="KW-0175">Coiled coil</keyword>